<protein>
    <submittedName>
        <fullName evidence="1">Uncharacterized protein</fullName>
    </submittedName>
</protein>
<evidence type="ECO:0000313" key="2">
    <source>
        <dbReference type="Proteomes" id="UP000094336"/>
    </source>
</evidence>
<dbReference type="EMBL" id="KV454430">
    <property type="protein sequence ID" value="ODQ80416.1"/>
    <property type="molecule type" value="Genomic_DNA"/>
</dbReference>
<dbReference type="AlphaFoldDB" id="A0A1E3QRS3"/>
<reference evidence="2" key="1">
    <citation type="submission" date="2016-05" db="EMBL/GenBank/DDBJ databases">
        <title>Comparative genomics of biotechnologically important yeasts.</title>
        <authorList>
            <consortium name="DOE Joint Genome Institute"/>
            <person name="Riley R."/>
            <person name="Haridas S."/>
            <person name="Wolfe K.H."/>
            <person name="Lopes M.R."/>
            <person name="Hittinger C.T."/>
            <person name="Goker M."/>
            <person name="Salamov A."/>
            <person name="Wisecaver J."/>
            <person name="Long T.M."/>
            <person name="Aerts A.L."/>
            <person name="Barry K."/>
            <person name="Choi C."/>
            <person name="Clum A."/>
            <person name="Coughlan A.Y."/>
            <person name="Deshpande S."/>
            <person name="Douglass A.P."/>
            <person name="Hanson S.J."/>
            <person name="Klenk H.-P."/>
            <person name="Labutti K."/>
            <person name="Lapidus A."/>
            <person name="Lindquist E."/>
            <person name="Lipzen A."/>
            <person name="Meier-Kolthoff J.P."/>
            <person name="Ohm R.A."/>
            <person name="Otillar R.P."/>
            <person name="Pangilinan J."/>
            <person name="Peng Y."/>
            <person name="Rokas A."/>
            <person name="Rosa C.A."/>
            <person name="Scheuner C."/>
            <person name="Sibirny A.A."/>
            <person name="Slot J.C."/>
            <person name="Stielow J.B."/>
            <person name="Sun H."/>
            <person name="Kurtzman C.P."/>
            <person name="Blackwell M."/>
            <person name="Grigoriev I.V."/>
            <person name="Jeffries T.W."/>
        </authorList>
    </citation>
    <scope>NUCLEOTIDE SEQUENCE [LARGE SCALE GENOMIC DNA]</scope>
    <source>
        <strain evidence="2">NRRL Y-12698</strain>
    </source>
</reference>
<accession>A0A1E3QRS3</accession>
<proteinExistence type="predicted"/>
<name>A0A1E3QRS3_9ASCO</name>
<organism evidence="1 2">
    <name type="scientific">Babjeviella inositovora NRRL Y-12698</name>
    <dbReference type="NCBI Taxonomy" id="984486"/>
    <lineage>
        <taxon>Eukaryota</taxon>
        <taxon>Fungi</taxon>
        <taxon>Dikarya</taxon>
        <taxon>Ascomycota</taxon>
        <taxon>Saccharomycotina</taxon>
        <taxon>Pichiomycetes</taxon>
        <taxon>Serinales incertae sedis</taxon>
        <taxon>Babjeviella</taxon>
    </lineage>
</organism>
<keyword evidence="2" id="KW-1185">Reference proteome</keyword>
<dbReference type="RefSeq" id="XP_018985744.1">
    <property type="nucleotide sequence ID" value="XM_019127072.1"/>
</dbReference>
<dbReference type="Proteomes" id="UP000094336">
    <property type="component" value="Unassembled WGS sequence"/>
</dbReference>
<dbReference type="GeneID" id="30144925"/>
<sequence>MCLTCLSRALCLLLHPPNLVILFRESRTFPLSHTNARYVRLRRVSSEGLFFSLSSRIYCFLSGLEAITILRIFHVPLHQRLVYIFPPE</sequence>
<gene>
    <name evidence="1" type="ORF">BABINDRAFT_133334</name>
</gene>
<evidence type="ECO:0000313" key="1">
    <source>
        <dbReference type="EMBL" id="ODQ80416.1"/>
    </source>
</evidence>